<evidence type="ECO:0000313" key="1">
    <source>
        <dbReference type="EMBL" id="GGI19455.1"/>
    </source>
</evidence>
<comment type="caution">
    <text evidence="1">The sequence shown here is derived from an EMBL/GenBank/DDBJ whole genome shotgun (WGS) entry which is preliminary data.</text>
</comment>
<evidence type="ECO:0000313" key="2">
    <source>
        <dbReference type="Proteomes" id="UP000625079"/>
    </source>
</evidence>
<name>A0AA87VZA8_9BRAD</name>
<organism evidence="1 2">
    <name type="scientific">Bradyrhizobium guangdongense</name>
    <dbReference type="NCBI Taxonomy" id="1325090"/>
    <lineage>
        <taxon>Bacteria</taxon>
        <taxon>Pseudomonadati</taxon>
        <taxon>Pseudomonadota</taxon>
        <taxon>Alphaproteobacteria</taxon>
        <taxon>Hyphomicrobiales</taxon>
        <taxon>Nitrobacteraceae</taxon>
        <taxon>Bradyrhizobium</taxon>
    </lineage>
</organism>
<dbReference type="EMBL" id="BMHC01000001">
    <property type="protein sequence ID" value="GGI19455.1"/>
    <property type="molecule type" value="Genomic_DNA"/>
</dbReference>
<reference evidence="1" key="1">
    <citation type="journal article" date="2014" name="Int. J. Syst. Evol. Microbiol.">
        <title>Complete genome sequence of Corynebacterium casei LMG S-19264T (=DSM 44701T), isolated from a smear-ripened cheese.</title>
        <authorList>
            <consortium name="US DOE Joint Genome Institute (JGI-PGF)"/>
            <person name="Walter F."/>
            <person name="Albersmeier A."/>
            <person name="Kalinowski J."/>
            <person name="Ruckert C."/>
        </authorList>
    </citation>
    <scope>NUCLEOTIDE SEQUENCE</scope>
    <source>
        <strain evidence="1">CGMCC 1.15034</strain>
    </source>
</reference>
<accession>A0AA87VZA8</accession>
<dbReference type="RefSeq" id="WP_164938483.1">
    <property type="nucleotide sequence ID" value="NZ_BMHC01000001.1"/>
</dbReference>
<protein>
    <submittedName>
        <fullName evidence="1">Uncharacterized protein</fullName>
    </submittedName>
</protein>
<dbReference type="Proteomes" id="UP000625079">
    <property type="component" value="Unassembled WGS sequence"/>
</dbReference>
<reference evidence="1" key="2">
    <citation type="submission" date="2022-12" db="EMBL/GenBank/DDBJ databases">
        <authorList>
            <person name="Sun Q."/>
            <person name="Zhou Y."/>
        </authorList>
    </citation>
    <scope>NUCLEOTIDE SEQUENCE</scope>
    <source>
        <strain evidence="1">CGMCC 1.15034</strain>
    </source>
</reference>
<gene>
    <name evidence="1" type="ORF">GCM10010987_04390</name>
</gene>
<dbReference type="AlphaFoldDB" id="A0AA87VZA8"/>
<sequence length="58" mass="6988">MIRQRELLIRGSEKVIGHYKLLLASAKSEHERELFRQRIEREHRLIRDLQDGLDHRAA</sequence>
<proteinExistence type="predicted"/>